<name>A0ABQ0JSL6_9BACT</name>
<dbReference type="InterPro" id="IPR015915">
    <property type="entry name" value="Kelch-typ_b-propeller"/>
</dbReference>
<protein>
    <submittedName>
        <fullName evidence="1">Uncharacterized protein</fullName>
    </submittedName>
</protein>
<reference evidence="2" key="1">
    <citation type="journal article" date="2015" name="Genome Announc.">
        <title>Draft Genome Sequence of an Anaerobic Ammonium-Oxidizing Bacterium, "Candidatus Brocadia sinica".</title>
        <authorList>
            <person name="Oshiki M."/>
            <person name="Shinyako-Hata K."/>
            <person name="Satoh H."/>
            <person name="Okabe S."/>
        </authorList>
    </citation>
    <scope>NUCLEOTIDE SEQUENCE [LARGE SCALE GENOMIC DNA]</scope>
    <source>
        <strain evidence="2">JPN1</strain>
    </source>
</reference>
<dbReference type="Gene3D" id="2.120.10.80">
    <property type="entry name" value="Kelch-type beta propeller"/>
    <property type="match status" value="1"/>
</dbReference>
<dbReference type="Proteomes" id="UP000032309">
    <property type="component" value="Unassembled WGS sequence"/>
</dbReference>
<accession>A0ABQ0JSL6</accession>
<organism evidence="1 2">
    <name type="scientific">Candidatus Brocadia sinica JPN1</name>
    <dbReference type="NCBI Taxonomy" id="1197129"/>
    <lineage>
        <taxon>Bacteria</taxon>
        <taxon>Pseudomonadati</taxon>
        <taxon>Planctomycetota</taxon>
        <taxon>Candidatus Brocadiia</taxon>
        <taxon>Candidatus Brocadiales</taxon>
        <taxon>Candidatus Brocadiaceae</taxon>
        <taxon>Candidatus Brocadia</taxon>
    </lineage>
</organism>
<dbReference type="EMBL" id="BAFN01000001">
    <property type="protein sequence ID" value="GAN31720.1"/>
    <property type="molecule type" value="Genomic_DNA"/>
</dbReference>
<comment type="caution">
    <text evidence="1">The sequence shown here is derived from an EMBL/GenBank/DDBJ whole genome shotgun (WGS) entry which is preliminary data.</text>
</comment>
<evidence type="ECO:0000313" key="1">
    <source>
        <dbReference type="EMBL" id="GAN31720.1"/>
    </source>
</evidence>
<keyword evidence="2" id="KW-1185">Reference proteome</keyword>
<proteinExistence type="predicted"/>
<gene>
    <name evidence="1" type="ORF">BROSI_A0224</name>
</gene>
<evidence type="ECO:0000313" key="2">
    <source>
        <dbReference type="Proteomes" id="UP000032309"/>
    </source>
</evidence>
<dbReference type="SUPFAM" id="SSF117281">
    <property type="entry name" value="Kelch motif"/>
    <property type="match status" value="1"/>
</dbReference>
<sequence length="110" mass="12392">MEVLRKGSDRVKVAVVEWKKKGFDEWWVRMGERFAPEVEGEAFTCRFLKLQQEPPLPYALNTWSAMPTGAAPTARYWHTAVWTGTQMIVCGGTRTDGSNNNLSTGGHYTP</sequence>